<dbReference type="PANTHER" id="PTHR24148:SF64">
    <property type="entry name" value="HETEROKARYON INCOMPATIBILITY DOMAIN-CONTAINING PROTEIN"/>
    <property type="match status" value="1"/>
</dbReference>
<name>A0A6A6DBU0_9PEZI</name>
<keyword evidence="3" id="KW-1185">Reference proteome</keyword>
<dbReference type="EMBL" id="ML994698">
    <property type="protein sequence ID" value="KAF2176931.1"/>
    <property type="molecule type" value="Genomic_DNA"/>
</dbReference>
<feature type="domain" description="Heterokaryon incompatibility" evidence="1">
    <location>
        <begin position="33"/>
        <end position="117"/>
    </location>
</feature>
<dbReference type="OrthoDB" id="194358at2759"/>
<feature type="non-terminal residue" evidence="2">
    <location>
        <position position="1"/>
    </location>
</feature>
<evidence type="ECO:0000313" key="2">
    <source>
        <dbReference type="EMBL" id="KAF2176931.1"/>
    </source>
</evidence>
<sequence length="118" mass="13596">ILLLVIKPSDDTSSIVECRLCTAEPEILPRRQYKVLSYDWGNPSMKRAVSLNGRIVEVTVNLECGLRHLRHKEEAQCVWVDPLCIDHRNEQTWGSSTEALRYIYARAQEVIVWLGEES</sequence>
<dbReference type="InterPro" id="IPR052895">
    <property type="entry name" value="HetReg/Transcr_Mod"/>
</dbReference>
<reference evidence="2" key="1">
    <citation type="journal article" date="2020" name="Stud. Mycol.">
        <title>101 Dothideomycetes genomes: a test case for predicting lifestyles and emergence of pathogens.</title>
        <authorList>
            <person name="Haridas S."/>
            <person name="Albert R."/>
            <person name="Binder M."/>
            <person name="Bloem J."/>
            <person name="Labutti K."/>
            <person name="Salamov A."/>
            <person name="Andreopoulos B."/>
            <person name="Baker S."/>
            <person name="Barry K."/>
            <person name="Bills G."/>
            <person name="Bluhm B."/>
            <person name="Cannon C."/>
            <person name="Castanera R."/>
            <person name="Culley D."/>
            <person name="Daum C."/>
            <person name="Ezra D."/>
            <person name="Gonzalez J."/>
            <person name="Henrissat B."/>
            <person name="Kuo A."/>
            <person name="Liang C."/>
            <person name="Lipzen A."/>
            <person name="Lutzoni F."/>
            <person name="Magnuson J."/>
            <person name="Mondo S."/>
            <person name="Nolan M."/>
            <person name="Ohm R."/>
            <person name="Pangilinan J."/>
            <person name="Park H.-J."/>
            <person name="Ramirez L."/>
            <person name="Alfaro M."/>
            <person name="Sun H."/>
            <person name="Tritt A."/>
            <person name="Yoshinaga Y."/>
            <person name="Zwiers L.-H."/>
            <person name="Turgeon B."/>
            <person name="Goodwin S."/>
            <person name="Spatafora J."/>
            <person name="Crous P."/>
            <person name="Grigoriev I."/>
        </authorList>
    </citation>
    <scope>NUCLEOTIDE SEQUENCE</scope>
    <source>
        <strain evidence="2">CBS 207.26</strain>
    </source>
</reference>
<accession>A0A6A6DBU0</accession>
<gene>
    <name evidence="2" type="ORF">K469DRAFT_541063</name>
</gene>
<feature type="non-terminal residue" evidence="2">
    <location>
        <position position="118"/>
    </location>
</feature>
<proteinExistence type="predicted"/>
<dbReference type="Proteomes" id="UP000800200">
    <property type="component" value="Unassembled WGS sequence"/>
</dbReference>
<dbReference type="Pfam" id="PF06985">
    <property type="entry name" value="HET"/>
    <property type="match status" value="1"/>
</dbReference>
<evidence type="ECO:0000313" key="3">
    <source>
        <dbReference type="Proteomes" id="UP000800200"/>
    </source>
</evidence>
<dbReference type="PANTHER" id="PTHR24148">
    <property type="entry name" value="ANKYRIN REPEAT DOMAIN-CONTAINING PROTEIN 39 HOMOLOG-RELATED"/>
    <property type="match status" value="1"/>
</dbReference>
<dbReference type="AlphaFoldDB" id="A0A6A6DBU0"/>
<dbReference type="InterPro" id="IPR010730">
    <property type="entry name" value="HET"/>
</dbReference>
<organism evidence="2 3">
    <name type="scientific">Zopfia rhizophila CBS 207.26</name>
    <dbReference type="NCBI Taxonomy" id="1314779"/>
    <lineage>
        <taxon>Eukaryota</taxon>
        <taxon>Fungi</taxon>
        <taxon>Dikarya</taxon>
        <taxon>Ascomycota</taxon>
        <taxon>Pezizomycotina</taxon>
        <taxon>Dothideomycetes</taxon>
        <taxon>Dothideomycetes incertae sedis</taxon>
        <taxon>Zopfiaceae</taxon>
        <taxon>Zopfia</taxon>
    </lineage>
</organism>
<protein>
    <recommendedName>
        <fullName evidence="1">Heterokaryon incompatibility domain-containing protein</fullName>
    </recommendedName>
</protein>
<evidence type="ECO:0000259" key="1">
    <source>
        <dbReference type="Pfam" id="PF06985"/>
    </source>
</evidence>